<protein>
    <submittedName>
        <fullName evidence="2">Uncharacterized protein</fullName>
    </submittedName>
</protein>
<gene>
    <name evidence="2" type="ORF">FTUN_0733</name>
</gene>
<keyword evidence="3" id="KW-1185">Reference proteome</keyword>
<evidence type="ECO:0000313" key="2">
    <source>
        <dbReference type="EMBL" id="QJW93228.1"/>
    </source>
</evidence>
<dbReference type="Proteomes" id="UP000503447">
    <property type="component" value="Chromosome"/>
</dbReference>
<feature type="region of interest" description="Disordered" evidence="1">
    <location>
        <begin position="82"/>
        <end position="112"/>
    </location>
</feature>
<dbReference type="EMBL" id="CP053452">
    <property type="protein sequence ID" value="QJW93228.1"/>
    <property type="molecule type" value="Genomic_DNA"/>
</dbReference>
<organism evidence="2 3">
    <name type="scientific">Frigoriglobus tundricola</name>
    <dbReference type="NCBI Taxonomy" id="2774151"/>
    <lineage>
        <taxon>Bacteria</taxon>
        <taxon>Pseudomonadati</taxon>
        <taxon>Planctomycetota</taxon>
        <taxon>Planctomycetia</taxon>
        <taxon>Gemmatales</taxon>
        <taxon>Gemmataceae</taxon>
        <taxon>Frigoriglobus</taxon>
    </lineage>
</organism>
<proteinExistence type="predicted"/>
<dbReference type="KEGG" id="ftj:FTUN_0733"/>
<name>A0A6M5YGV8_9BACT</name>
<feature type="compositionally biased region" description="Low complexity" evidence="1">
    <location>
        <begin position="84"/>
        <end position="100"/>
    </location>
</feature>
<evidence type="ECO:0000256" key="1">
    <source>
        <dbReference type="SAM" id="MobiDB-lite"/>
    </source>
</evidence>
<evidence type="ECO:0000313" key="3">
    <source>
        <dbReference type="Proteomes" id="UP000503447"/>
    </source>
</evidence>
<accession>A0A6M5YGV8</accession>
<reference evidence="3" key="1">
    <citation type="submission" date="2020-05" db="EMBL/GenBank/DDBJ databases">
        <title>Frigoriglobus tundricola gen. nov., sp. nov., a psychrotolerant cellulolytic planctomycete of the family Gemmataceae with two divergent copies of 16S rRNA gene.</title>
        <authorList>
            <person name="Kulichevskaya I.S."/>
            <person name="Ivanova A.A."/>
            <person name="Naumoff D.G."/>
            <person name="Beletsky A.V."/>
            <person name="Rijpstra W.I.C."/>
            <person name="Sinninghe Damste J.S."/>
            <person name="Mardanov A.V."/>
            <person name="Ravin N.V."/>
            <person name="Dedysh S.N."/>
        </authorList>
    </citation>
    <scope>NUCLEOTIDE SEQUENCE [LARGE SCALE GENOMIC DNA]</scope>
    <source>
        <strain evidence="3">PL17</strain>
    </source>
</reference>
<dbReference type="AlphaFoldDB" id="A0A6M5YGV8"/>
<dbReference type="RefSeq" id="WP_171469464.1">
    <property type="nucleotide sequence ID" value="NZ_CP053452.2"/>
</dbReference>
<sequence length="112" mass="12368">MRTGVLCHVGKWGRRILKRTLFRGARGKRVVDSRELAALSARVNELESLTRTLAEKCADLDLSVAISEWSVDALWEAVRGSRRTTAATHEGTHTTTEGEAPSPDLPKKETLN</sequence>